<feature type="domain" description="RecC C-terminal" evidence="1">
    <location>
        <begin position="3"/>
        <end position="119"/>
    </location>
</feature>
<accession>A0A0P9I9V4</accession>
<evidence type="ECO:0000313" key="3">
    <source>
        <dbReference type="Proteomes" id="UP000050297"/>
    </source>
</evidence>
<protein>
    <submittedName>
        <fullName evidence="2">Exodeoxyribonuclease V, gamma subunit</fullName>
    </submittedName>
</protein>
<dbReference type="SUPFAM" id="SSF52980">
    <property type="entry name" value="Restriction endonuclease-like"/>
    <property type="match status" value="1"/>
</dbReference>
<comment type="caution">
    <text evidence="2">The sequence shown here is derived from an EMBL/GenBank/DDBJ whole genome shotgun (WGS) entry which is preliminary data.</text>
</comment>
<dbReference type="EMBL" id="LJPM01000096">
    <property type="protein sequence ID" value="KPW24962.1"/>
    <property type="molecule type" value="Genomic_DNA"/>
</dbReference>
<evidence type="ECO:0000313" key="2">
    <source>
        <dbReference type="EMBL" id="KPW24962.1"/>
    </source>
</evidence>
<dbReference type="InterPro" id="IPR011335">
    <property type="entry name" value="Restrct_endonuc-II-like"/>
</dbReference>
<gene>
    <name evidence="2" type="ORF">ALO91_05731</name>
</gene>
<reference evidence="2 3" key="1">
    <citation type="submission" date="2015-09" db="EMBL/GenBank/DDBJ databases">
        <title>Genome announcement of multiple Pseudomonas syringae strains.</title>
        <authorList>
            <person name="Thakur S."/>
            <person name="Wang P.W."/>
            <person name="Gong Y."/>
            <person name="Weir B.S."/>
            <person name="Guttman D.S."/>
        </authorList>
    </citation>
    <scope>NUCLEOTIDE SEQUENCE [LARGE SCALE GENOMIC DNA]</scope>
    <source>
        <strain evidence="2 3">ICMP2802</strain>
    </source>
</reference>
<dbReference type="AlphaFoldDB" id="A0A0P9I9V4"/>
<feature type="non-terminal residue" evidence="2">
    <location>
        <position position="122"/>
    </location>
</feature>
<dbReference type="Proteomes" id="UP000050297">
    <property type="component" value="Unassembled WGS sequence"/>
</dbReference>
<sequence length="122" mass="13144">SALPIGFSHAGVSIDGWLGGLHRNARGELLLVTAIPNSIGSKKTRKWHRLIRPWVNHLVACACELPLSTALVASDETLMLEPLDKASAVTTLNHLLTAWLHGMQEPLPVAVKTAFAWLGQPA</sequence>
<name>A0A0P9I9V4_PSESX</name>
<dbReference type="Pfam" id="PF17946">
    <property type="entry name" value="RecC_C"/>
    <property type="match status" value="1"/>
</dbReference>
<proteinExistence type="predicted"/>
<evidence type="ECO:0000259" key="1">
    <source>
        <dbReference type="Pfam" id="PF17946"/>
    </source>
</evidence>
<dbReference type="InterPro" id="IPR041500">
    <property type="entry name" value="RecC_C"/>
</dbReference>
<dbReference type="PATRIC" id="fig|199198.5.peg.5694"/>
<organism evidence="2 3">
    <name type="scientific">Pseudomonas syringae pv. aceris</name>
    <dbReference type="NCBI Taxonomy" id="199198"/>
    <lineage>
        <taxon>Bacteria</taxon>
        <taxon>Pseudomonadati</taxon>
        <taxon>Pseudomonadota</taxon>
        <taxon>Gammaproteobacteria</taxon>
        <taxon>Pseudomonadales</taxon>
        <taxon>Pseudomonadaceae</taxon>
        <taxon>Pseudomonas</taxon>
        <taxon>Pseudomonas syringae</taxon>
    </lineage>
</organism>
<feature type="non-terminal residue" evidence="2">
    <location>
        <position position="1"/>
    </location>
</feature>